<comment type="caution">
    <text evidence="7">The sequence shown here is derived from an EMBL/GenBank/DDBJ whole genome shotgun (WGS) entry which is preliminary data.</text>
</comment>
<dbReference type="Pfam" id="PF03105">
    <property type="entry name" value="SPX"/>
    <property type="match status" value="1"/>
</dbReference>
<sequence length="1016" mass="116428">MYIYPRTSTTPTPSSSFSGDPLEMKFWKILRKLLDEIFPDWQDKFISYKDLKQQLGSISPPQKPKEDAEHSIKRPRLGDDRVDEEGREVTKEMKDFLMLLEGEIKKFNCFFMDKEEEYIITFKLLQDEVAEAKDSKEELMKVGRKLVDFHGEMILLENYSALNYTGLLKILKKYDKKSGDLIRLPFIQKVLHEPFFRTDVINKLVKECETMIIRIFQRHEKLAPAEDTDLPEGCSDQSAVDEEAGKLRVPEELAEIKSMENMYLKLTISALRTMKEIRGGSSTVSMFSLPPMPETELEESGNSAFVATDLVGRGIDIERVNIVINYDMPYSADTYISTGYDLHQRRGLAIAFVSSASDSDVQERFEVDIKELAEQIDTCTYCNAVIESSMNMYWRVINEARRRLGHLENEKTLEICFLMPTLQISFEVLLRSPTFFSLQPSWCVLLWVMHANHLYRANLAKWEENRENERRRLLLEEAKTKQQGGGSSTVSRRRSFMNKWLSRTSADSVEPGVGKWVSYLNREKKLDVMVGQRPTAPPAPKGLYIYGNVGSGKTMLMDMFYSATGGIVQHRRRLHFHEASACFHAMLQIHDLMHKVWKSRKMEESFQSSISNWVMNLPFDTKVKEWLVEEEKYKQEMNMKNILPAVADKFLTDAQGHRRGASILCFDEIQTVDVFAIVALSGIVSRLLSTGTVLVATSNRAPRDLNQDGMQKEIFEELLAKMEDHCENVLIGSEIDYRRHIALSSSDQARTCNLHSIRLVYNFLLCEIYDHIEQMSETRASSLGSTLNLTHYYWPLDSTKTKEYESIWNKIVGESGERVTSQTLPVMFGRTLEVPQSCNGVARFTFEYLCGQPIGAADYIAIAKTFHTVFIADIPVMSMRIRDKARRFITLVDELYNHHCCLYCSAAASIDDLFQGTDEGVLFDLERQAFMNCFVSPFIDTLATLNLLHSVMIVVSSGGTATAIVSLLSGQEEMFAFRRAVSRLIEMQSPLYLEGIRYIHPYYQGKEQGSEMGIHR</sequence>
<keyword evidence="3" id="KW-0067">ATP-binding</keyword>
<dbReference type="Gene3D" id="3.40.50.300">
    <property type="entry name" value="P-loop containing nucleotide triphosphate hydrolases"/>
    <property type="match status" value="2"/>
</dbReference>
<keyword evidence="4" id="KW-0175">Coiled coil</keyword>
<dbReference type="InterPro" id="IPR027417">
    <property type="entry name" value="P-loop_NTPase"/>
</dbReference>
<keyword evidence="2" id="KW-0547">Nucleotide-binding</keyword>
<name>A0A8X8XQ50_SALSN</name>
<reference evidence="7" key="1">
    <citation type="submission" date="2018-01" db="EMBL/GenBank/DDBJ databases">
        <authorList>
            <person name="Mao J.F."/>
        </authorList>
    </citation>
    <scope>NUCLEOTIDE SEQUENCE</scope>
    <source>
        <strain evidence="7">Huo1</strain>
        <tissue evidence="7">Leaf</tissue>
    </source>
</reference>
<protein>
    <recommendedName>
        <fullName evidence="6">SPX domain-containing protein</fullName>
    </recommendedName>
</protein>
<evidence type="ECO:0000256" key="3">
    <source>
        <dbReference type="ARBA" id="ARBA00022840"/>
    </source>
</evidence>
<dbReference type="Proteomes" id="UP000298416">
    <property type="component" value="Unassembled WGS sequence"/>
</dbReference>
<dbReference type="GO" id="GO:0005739">
    <property type="term" value="C:mitochondrion"/>
    <property type="evidence" value="ECO:0007669"/>
    <property type="project" value="TreeGrafter"/>
</dbReference>
<evidence type="ECO:0000256" key="1">
    <source>
        <dbReference type="ARBA" id="ARBA00010322"/>
    </source>
</evidence>
<dbReference type="Pfam" id="PF00271">
    <property type="entry name" value="Helicase_C"/>
    <property type="match status" value="1"/>
</dbReference>
<dbReference type="PANTHER" id="PTHR12169">
    <property type="entry name" value="ATPASE N2B"/>
    <property type="match status" value="1"/>
</dbReference>
<dbReference type="CDD" id="cd14481">
    <property type="entry name" value="SPX_AtSPX1_like"/>
    <property type="match status" value="1"/>
</dbReference>
<dbReference type="NCBIfam" id="NF040713">
    <property type="entry name" value="ZapE"/>
    <property type="match status" value="2"/>
</dbReference>
<feature type="compositionally biased region" description="Basic and acidic residues" evidence="5">
    <location>
        <begin position="63"/>
        <end position="80"/>
    </location>
</feature>
<reference evidence="7" key="2">
    <citation type="submission" date="2020-08" db="EMBL/GenBank/DDBJ databases">
        <title>Plant Genome Project.</title>
        <authorList>
            <person name="Zhang R.-G."/>
        </authorList>
    </citation>
    <scope>NUCLEOTIDE SEQUENCE</scope>
    <source>
        <strain evidence="7">Huo1</strain>
        <tissue evidence="7">Leaf</tissue>
    </source>
</reference>
<evidence type="ECO:0000259" key="6">
    <source>
        <dbReference type="PROSITE" id="PS51382"/>
    </source>
</evidence>
<evidence type="ECO:0000313" key="7">
    <source>
        <dbReference type="EMBL" id="KAG6417064.1"/>
    </source>
</evidence>
<feature type="region of interest" description="Disordered" evidence="5">
    <location>
        <begin position="56"/>
        <end position="86"/>
    </location>
</feature>
<comment type="similarity">
    <text evidence="1">Belongs to the AFG1 ATPase family.</text>
</comment>
<dbReference type="Pfam" id="PF03969">
    <property type="entry name" value="AFG1_ATPase"/>
    <property type="match status" value="2"/>
</dbReference>
<dbReference type="AlphaFoldDB" id="A0A8X8XQ50"/>
<gene>
    <name evidence="7" type="ORF">SASPL_119214</name>
</gene>
<accession>A0A8X8XQ50</accession>
<dbReference type="InterPro" id="IPR001650">
    <property type="entry name" value="Helicase_C-like"/>
</dbReference>
<keyword evidence="8" id="KW-1185">Reference proteome</keyword>
<proteinExistence type="inferred from homology"/>
<dbReference type="GO" id="GO:0005524">
    <property type="term" value="F:ATP binding"/>
    <property type="evidence" value="ECO:0007669"/>
    <property type="project" value="UniProtKB-KW"/>
</dbReference>
<dbReference type="PANTHER" id="PTHR12169:SF6">
    <property type="entry name" value="AFG1-LIKE ATPASE"/>
    <property type="match status" value="1"/>
</dbReference>
<evidence type="ECO:0000313" key="8">
    <source>
        <dbReference type="Proteomes" id="UP000298416"/>
    </source>
</evidence>
<dbReference type="SUPFAM" id="SSF52540">
    <property type="entry name" value="P-loop containing nucleoside triphosphate hydrolases"/>
    <property type="match status" value="2"/>
</dbReference>
<dbReference type="EMBL" id="PNBA02000007">
    <property type="protein sequence ID" value="KAG6417064.1"/>
    <property type="molecule type" value="Genomic_DNA"/>
</dbReference>
<feature type="coiled-coil region" evidence="4">
    <location>
        <begin position="452"/>
        <end position="479"/>
    </location>
</feature>
<dbReference type="InterPro" id="IPR005654">
    <property type="entry name" value="ATPase_AFG1-like"/>
</dbReference>
<evidence type="ECO:0000256" key="4">
    <source>
        <dbReference type="SAM" id="Coils"/>
    </source>
</evidence>
<dbReference type="FunFam" id="3.40.50.300:FF:001040">
    <property type="entry name" value="AFG1-like ATPase isoform C"/>
    <property type="match status" value="1"/>
</dbReference>
<feature type="domain" description="SPX" evidence="6">
    <location>
        <begin position="24"/>
        <end position="188"/>
    </location>
</feature>
<dbReference type="GO" id="GO:0016887">
    <property type="term" value="F:ATP hydrolysis activity"/>
    <property type="evidence" value="ECO:0007669"/>
    <property type="project" value="InterPro"/>
</dbReference>
<evidence type="ECO:0000256" key="5">
    <source>
        <dbReference type="SAM" id="MobiDB-lite"/>
    </source>
</evidence>
<evidence type="ECO:0000256" key="2">
    <source>
        <dbReference type="ARBA" id="ARBA00022741"/>
    </source>
</evidence>
<dbReference type="PROSITE" id="PS51382">
    <property type="entry name" value="SPX"/>
    <property type="match status" value="1"/>
</dbReference>
<organism evidence="7">
    <name type="scientific">Salvia splendens</name>
    <name type="common">Scarlet sage</name>
    <dbReference type="NCBI Taxonomy" id="180675"/>
    <lineage>
        <taxon>Eukaryota</taxon>
        <taxon>Viridiplantae</taxon>
        <taxon>Streptophyta</taxon>
        <taxon>Embryophyta</taxon>
        <taxon>Tracheophyta</taxon>
        <taxon>Spermatophyta</taxon>
        <taxon>Magnoliopsida</taxon>
        <taxon>eudicotyledons</taxon>
        <taxon>Gunneridae</taxon>
        <taxon>Pentapetalae</taxon>
        <taxon>asterids</taxon>
        <taxon>lamiids</taxon>
        <taxon>Lamiales</taxon>
        <taxon>Lamiaceae</taxon>
        <taxon>Nepetoideae</taxon>
        <taxon>Mentheae</taxon>
        <taxon>Salviinae</taxon>
        <taxon>Salvia</taxon>
        <taxon>Salvia subgen. Calosphace</taxon>
        <taxon>core Calosphace</taxon>
    </lineage>
</organism>
<dbReference type="InterPro" id="IPR004331">
    <property type="entry name" value="SPX_dom"/>
</dbReference>